<name>A0A3D8H9X4_9BACT</name>
<evidence type="ECO:0000313" key="8">
    <source>
        <dbReference type="EMBL" id="RDU47337.1"/>
    </source>
</evidence>
<dbReference type="InterPro" id="IPR011990">
    <property type="entry name" value="TPR-like_helical_dom_sf"/>
</dbReference>
<dbReference type="InterPro" id="IPR012944">
    <property type="entry name" value="SusD_RagB_dom"/>
</dbReference>
<dbReference type="GO" id="GO:0009279">
    <property type="term" value="C:cell outer membrane"/>
    <property type="evidence" value="ECO:0007669"/>
    <property type="project" value="UniProtKB-SubCell"/>
</dbReference>
<dbReference type="AlphaFoldDB" id="A0A3D8H9X4"/>
<comment type="subcellular location">
    <subcellularLocation>
        <location evidence="1">Cell outer membrane</location>
    </subcellularLocation>
</comment>
<organism evidence="8 9">
    <name type="scientific">Parabacteroides acidifaciens</name>
    <dbReference type="NCBI Taxonomy" id="2290935"/>
    <lineage>
        <taxon>Bacteria</taxon>
        <taxon>Pseudomonadati</taxon>
        <taxon>Bacteroidota</taxon>
        <taxon>Bacteroidia</taxon>
        <taxon>Bacteroidales</taxon>
        <taxon>Tannerellaceae</taxon>
        <taxon>Parabacteroides</taxon>
    </lineage>
</organism>
<dbReference type="RefSeq" id="WP_115501412.1">
    <property type="nucleotide sequence ID" value="NZ_JACRTI010000101.1"/>
</dbReference>
<evidence type="ECO:0000256" key="4">
    <source>
        <dbReference type="ARBA" id="ARBA00023136"/>
    </source>
</evidence>
<gene>
    <name evidence="8" type="ORF">DWU89_20135</name>
    <name evidence="7" type="ORF">H8784_19615</name>
</gene>
<dbReference type="EMBL" id="JACRTI010000101">
    <property type="protein sequence ID" value="MBC8603917.1"/>
    <property type="molecule type" value="Genomic_DNA"/>
</dbReference>
<protein>
    <submittedName>
        <fullName evidence="8">RagB/SusD family nutrient uptake outer membrane protein</fullName>
    </submittedName>
</protein>
<evidence type="ECO:0000256" key="2">
    <source>
        <dbReference type="ARBA" id="ARBA00006275"/>
    </source>
</evidence>
<keyword evidence="5" id="KW-0998">Cell outer membrane</keyword>
<dbReference type="Gene3D" id="1.25.40.390">
    <property type="match status" value="1"/>
</dbReference>
<comment type="similarity">
    <text evidence="2">Belongs to the SusD family.</text>
</comment>
<dbReference type="EMBL" id="QREV01000101">
    <property type="protein sequence ID" value="RDU47337.1"/>
    <property type="molecule type" value="Genomic_DNA"/>
</dbReference>
<comment type="caution">
    <text evidence="8">The sequence shown here is derived from an EMBL/GenBank/DDBJ whole genome shotgun (WGS) entry which is preliminary data.</text>
</comment>
<reference evidence="8 9" key="1">
    <citation type="submission" date="2018-07" db="EMBL/GenBank/DDBJ databases">
        <title>Parabacteroides acidifaciens nov. sp., isolated from human feces.</title>
        <authorList>
            <person name="Wang Y.J."/>
        </authorList>
    </citation>
    <scope>NUCLEOTIDE SEQUENCE [LARGE SCALE GENOMIC DNA]</scope>
    <source>
        <strain evidence="8 9">426-9</strain>
    </source>
</reference>
<evidence type="ECO:0000313" key="10">
    <source>
        <dbReference type="Proteomes" id="UP000629596"/>
    </source>
</evidence>
<evidence type="ECO:0000313" key="9">
    <source>
        <dbReference type="Proteomes" id="UP000256321"/>
    </source>
</evidence>
<evidence type="ECO:0000256" key="1">
    <source>
        <dbReference type="ARBA" id="ARBA00004442"/>
    </source>
</evidence>
<dbReference type="Pfam" id="PF07980">
    <property type="entry name" value="SusD_RagB"/>
    <property type="match status" value="1"/>
</dbReference>
<proteinExistence type="inferred from homology"/>
<evidence type="ECO:0000259" key="6">
    <source>
        <dbReference type="Pfam" id="PF07980"/>
    </source>
</evidence>
<keyword evidence="10" id="KW-1185">Reference proteome</keyword>
<evidence type="ECO:0000256" key="5">
    <source>
        <dbReference type="ARBA" id="ARBA00023237"/>
    </source>
</evidence>
<reference evidence="7 10" key="2">
    <citation type="submission" date="2020-08" db="EMBL/GenBank/DDBJ databases">
        <title>Genome public.</title>
        <authorList>
            <person name="Liu C."/>
            <person name="Sun Q."/>
        </authorList>
    </citation>
    <scope>NUCLEOTIDE SEQUENCE [LARGE SCALE GENOMIC DNA]</scope>
    <source>
        <strain evidence="7 10">426_9</strain>
    </source>
</reference>
<keyword evidence="4" id="KW-0472">Membrane</keyword>
<sequence>MKTTISKIILGTCCSAVLLMTGCVEETFPTDVATADQLGSSAKATEALLWAMPAYFNHNASVSEDAHYDWGYGAIMHIRDVMTGDLPVVSSGYDWFSSWGLTENLGDNWMSTQFHWNYYWKFVQTANNIITTVNPDDATEVQIGYLGAGYAFRALLYLDMTQMYEFLPNDKISGVNGSGNNVEGLTVPIVREGMSEEDARNNPRVDRATMAAFILDDLNKAEEYIVNLTNVAKTLPHLDAVYGLKARYYMWLGDYANAKIYARKAIDNASVVPMDENACLSTTAGFNDISKWMWGSQLLAEDNAVKTGIINWASWMSNETNFGYSGIESFLMIDASMYKRMSDTDFRKKLWKAPAGTALEGQTPFMNEDFANHLSDYSSVKFRPGSGDPEDYTVGAATAYPIMRVEEMYFIEAEAAAHLNEGEGRQLITDFMTTYRDPQYTCTASGDALIDEIVFQKRVELWGEGLSFFDIKRLNMSVTRGYPGSNFGDAKRFNTNGRPAWMNFCIVQTEKNNNEALVGFENPDPSNAYTPWAE</sequence>
<feature type="domain" description="RagB/SusD" evidence="6">
    <location>
        <begin position="371"/>
        <end position="505"/>
    </location>
</feature>
<dbReference type="PROSITE" id="PS51257">
    <property type="entry name" value="PROKAR_LIPOPROTEIN"/>
    <property type="match status" value="1"/>
</dbReference>
<evidence type="ECO:0000313" key="7">
    <source>
        <dbReference type="EMBL" id="MBC8603917.1"/>
    </source>
</evidence>
<evidence type="ECO:0000256" key="3">
    <source>
        <dbReference type="ARBA" id="ARBA00022729"/>
    </source>
</evidence>
<dbReference type="Proteomes" id="UP000256321">
    <property type="component" value="Unassembled WGS sequence"/>
</dbReference>
<dbReference type="SUPFAM" id="SSF48452">
    <property type="entry name" value="TPR-like"/>
    <property type="match status" value="1"/>
</dbReference>
<accession>A0A3D8H9X4</accession>
<keyword evidence="3" id="KW-0732">Signal</keyword>
<dbReference type="Proteomes" id="UP000629596">
    <property type="component" value="Unassembled WGS sequence"/>
</dbReference>